<dbReference type="InterPro" id="IPR055259">
    <property type="entry name" value="YkvP/CgeB_Glyco_trans-like"/>
</dbReference>
<dbReference type="RefSeq" id="WP_150416525.1">
    <property type="nucleotide sequence ID" value="NZ_VYQF01000008.1"/>
</dbReference>
<organism evidence="2 3">
    <name type="scientific">Ginsengibacter hankyongi</name>
    <dbReference type="NCBI Taxonomy" id="2607284"/>
    <lineage>
        <taxon>Bacteria</taxon>
        <taxon>Pseudomonadati</taxon>
        <taxon>Bacteroidota</taxon>
        <taxon>Chitinophagia</taxon>
        <taxon>Chitinophagales</taxon>
        <taxon>Chitinophagaceae</taxon>
        <taxon>Ginsengibacter</taxon>
    </lineage>
</organism>
<dbReference type="SUPFAM" id="SSF53756">
    <property type="entry name" value="UDP-Glycosyltransferase/glycogen phosphorylase"/>
    <property type="match status" value="1"/>
</dbReference>
<accession>A0A5J5IC63</accession>
<sequence length="341" mass="39144">MVKTILYIGSLNESGNSFGRYKTLKAMGNEVTGIDTDAYVYGGLFDKFHHHLNVGPGILALNKKVLQTIEEVTPEIIWVDNKPFLQSRALKKIRSKWPGIKIINLVTDDPTGKYKNAWRLCLRTAKYYDFHFVQRAVNIPELKKYGAKRVEICYRSYDPSLHRVVSLNAADLKKYKTPVGFIGTHESYREEYIVHLIKNKIPVSITGNDWQHAKQWDVIKPHYKGPSVYGNAYIKTINGFDIALHFLRHTNRDEQDSRTFEIPACGTFMLAEKSGVHLSLFEDGKEAVFFETKEQLLEKIKYYLEHPDERKTIAKAGHERCTSSGYSHAARLQEVIGKIFT</sequence>
<dbReference type="Proteomes" id="UP000326903">
    <property type="component" value="Unassembled WGS sequence"/>
</dbReference>
<protein>
    <submittedName>
        <fullName evidence="2">Glycosyltransferase</fullName>
    </submittedName>
</protein>
<gene>
    <name evidence="2" type="ORF">FW778_19435</name>
</gene>
<dbReference type="Gene3D" id="3.40.50.2000">
    <property type="entry name" value="Glycogen Phosphorylase B"/>
    <property type="match status" value="1"/>
</dbReference>
<evidence type="ECO:0000313" key="3">
    <source>
        <dbReference type="Proteomes" id="UP000326903"/>
    </source>
</evidence>
<dbReference type="EMBL" id="VYQF01000008">
    <property type="protein sequence ID" value="KAA9036402.1"/>
    <property type="molecule type" value="Genomic_DNA"/>
</dbReference>
<proteinExistence type="predicted"/>
<dbReference type="Pfam" id="PF13524">
    <property type="entry name" value="Glyco_trans_1_2"/>
    <property type="match status" value="1"/>
</dbReference>
<reference evidence="2 3" key="1">
    <citation type="submission" date="2019-09" db="EMBL/GenBank/DDBJ databases">
        <title>Draft genome sequence of Ginsengibacter sp. BR5-29.</title>
        <authorList>
            <person name="Im W.-T."/>
        </authorList>
    </citation>
    <scope>NUCLEOTIDE SEQUENCE [LARGE SCALE GENOMIC DNA]</scope>
    <source>
        <strain evidence="2 3">BR5-29</strain>
    </source>
</reference>
<evidence type="ECO:0000259" key="1">
    <source>
        <dbReference type="Pfam" id="PF13524"/>
    </source>
</evidence>
<comment type="caution">
    <text evidence="2">The sequence shown here is derived from an EMBL/GenBank/DDBJ whole genome shotgun (WGS) entry which is preliminary data.</text>
</comment>
<name>A0A5J5IC63_9BACT</name>
<dbReference type="GO" id="GO:0016740">
    <property type="term" value="F:transferase activity"/>
    <property type="evidence" value="ECO:0007669"/>
    <property type="project" value="UniProtKB-KW"/>
</dbReference>
<feature type="domain" description="Spore protein YkvP/CgeB glycosyl transferase-like" evidence="1">
    <location>
        <begin position="191"/>
        <end position="336"/>
    </location>
</feature>
<dbReference type="AlphaFoldDB" id="A0A5J5IC63"/>
<keyword evidence="3" id="KW-1185">Reference proteome</keyword>
<evidence type="ECO:0000313" key="2">
    <source>
        <dbReference type="EMBL" id="KAA9036402.1"/>
    </source>
</evidence>
<keyword evidence="2" id="KW-0808">Transferase</keyword>